<feature type="domain" description="FecR protein" evidence="1">
    <location>
        <begin position="103"/>
        <end position="195"/>
    </location>
</feature>
<dbReference type="Gene3D" id="3.55.50.30">
    <property type="match status" value="1"/>
</dbReference>
<sequence length="318" mass="36469">MKEKDFLNIIDRYASEEANENEVKLVDHFFDGSQNTASKEWDKENTLTAKKKVQHKIHQEIGVRKTVPFYSNSVFKSVASIVIVGLLMGLYFSFQPKDIEQVVVQTAVGEQKKVILPDGSIVHLNNLSSLSYQSDFQTNRTLVLEGEAFFDVQRDTLHPFKVFTQKTITQVLGTSFNVKSYHETVVEVVVKTGKVNVRSKVNQHNSIDLLPQQMTQYYGEEQQLVKREIKGNEGLQWMNKVIVFDQTPIEKAIEELERWYNVKIQIADQGIKNCQLNGQYKVNKLEEILQGLAFMNNIQYQFQKNGVIVLKGKGCQSQ</sequence>
<dbReference type="InterPro" id="IPR012373">
    <property type="entry name" value="Ferrdict_sens_TM"/>
</dbReference>
<dbReference type="PIRSF" id="PIRSF018266">
    <property type="entry name" value="FecR"/>
    <property type="match status" value="1"/>
</dbReference>
<dbReference type="Gene3D" id="2.60.120.1440">
    <property type="match status" value="1"/>
</dbReference>
<dbReference type="Pfam" id="PF04773">
    <property type="entry name" value="FecR"/>
    <property type="match status" value="1"/>
</dbReference>
<dbReference type="PANTHER" id="PTHR30273">
    <property type="entry name" value="PERIPLASMIC SIGNAL SENSOR AND SIGMA FACTOR ACTIVATOR FECR-RELATED"/>
    <property type="match status" value="1"/>
</dbReference>
<name>A0A7X9NZP7_9BACT</name>
<dbReference type="AlphaFoldDB" id="A0A7X9NZP7"/>
<dbReference type="RefSeq" id="WP_169654816.1">
    <property type="nucleotide sequence ID" value="NZ_JABANE010000005.1"/>
</dbReference>
<dbReference type="InterPro" id="IPR032508">
    <property type="entry name" value="FecR_C"/>
</dbReference>
<gene>
    <name evidence="3" type="ORF">HHU12_02860</name>
</gene>
<proteinExistence type="predicted"/>
<accession>A0A7X9NZP7</accession>
<reference evidence="3 4" key="1">
    <citation type="submission" date="2020-04" db="EMBL/GenBank/DDBJ databases">
        <title>Flammeovirga sp. SR4, a novel species isolated from seawater.</title>
        <authorList>
            <person name="Wang X."/>
        </authorList>
    </citation>
    <scope>NUCLEOTIDE SEQUENCE [LARGE SCALE GENOMIC DNA]</scope>
    <source>
        <strain evidence="3 4">ATCC 23126</strain>
    </source>
</reference>
<dbReference type="InterPro" id="IPR006860">
    <property type="entry name" value="FecR"/>
</dbReference>
<organism evidence="3 4">
    <name type="scientific">Flammeovirga aprica JL-4</name>
    <dbReference type="NCBI Taxonomy" id="694437"/>
    <lineage>
        <taxon>Bacteria</taxon>
        <taxon>Pseudomonadati</taxon>
        <taxon>Bacteroidota</taxon>
        <taxon>Cytophagia</taxon>
        <taxon>Cytophagales</taxon>
        <taxon>Flammeovirgaceae</taxon>
        <taxon>Flammeovirga</taxon>
    </lineage>
</organism>
<protein>
    <submittedName>
        <fullName evidence="3">DUF4974 domain-containing protein</fullName>
    </submittedName>
</protein>
<dbReference type="EMBL" id="JABANE010000005">
    <property type="protein sequence ID" value="NME66896.1"/>
    <property type="molecule type" value="Genomic_DNA"/>
</dbReference>
<evidence type="ECO:0000313" key="3">
    <source>
        <dbReference type="EMBL" id="NME66896.1"/>
    </source>
</evidence>
<dbReference type="PANTHER" id="PTHR30273:SF2">
    <property type="entry name" value="PROTEIN FECR"/>
    <property type="match status" value="1"/>
</dbReference>
<evidence type="ECO:0000259" key="2">
    <source>
        <dbReference type="Pfam" id="PF16344"/>
    </source>
</evidence>
<comment type="caution">
    <text evidence="3">The sequence shown here is derived from an EMBL/GenBank/DDBJ whole genome shotgun (WGS) entry which is preliminary data.</text>
</comment>
<keyword evidence="4" id="KW-1185">Reference proteome</keyword>
<evidence type="ECO:0000313" key="4">
    <source>
        <dbReference type="Proteomes" id="UP000576082"/>
    </source>
</evidence>
<dbReference type="Pfam" id="PF16344">
    <property type="entry name" value="FecR_C"/>
    <property type="match status" value="1"/>
</dbReference>
<evidence type="ECO:0000259" key="1">
    <source>
        <dbReference type="Pfam" id="PF04773"/>
    </source>
</evidence>
<dbReference type="Proteomes" id="UP000576082">
    <property type="component" value="Unassembled WGS sequence"/>
</dbReference>
<dbReference type="GO" id="GO:0016989">
    <property type="term" value="F:sigma factor antagonist activity"/>
    <property type="evidence" value="ECO:0007669"/>
    <property type="project" value="TreeGrafter"/>
</dbReference>
<feature type="domain" description="Protein FecR C-terminal" evidence="2">
    <location>
        <begin position="242"/>
        <end position="309"/>
    </location>
</feature>